<dbReference type="SUPFAM" id="SSF48452">
    <property type="entry name" value="TPR-like"/>
    <property type="match status" value="1"/>
</dbReference>
<feature type="transmembrane region" description="Helical" evidence="3">
    <location>
        <begin position="153"/>
        <end position="172"/>
    </location>
</feature>
<evidence type="ECO:0000256" key="1">
    <source>
        <dbReference type="ARBA" id="ARBA00022737"/>
    </source>
</evidence>
<dbReference type="PANTHER" id="PTHR44227:SF3">
    <property type="entry name" value="PROTEIN O-MANNOSYL-TRANSFERASE TMTC4"/>
    <property type="match status" value="1"/>
</dbReference>
<keyword evidence="2" id="KW-0802">TPR repeat</keyword>
<organism evidence="4">
    <name type="scientific">marine metagenome</name>
    <dbReference type="NCBI Taxonomy" id="408172"/>
    <lineage>
        <taxon>unclassified sequences</taxon>
        <taxon>metagenomes</taxon>
        <taxon>ecological metagenomes</taxon>
    </lineage>
</organism>
<keyword evidence="1" id="KW-0677">Repeat</keyword>
<gene>
    <name evidence="4" type="ORF">METZ01_LOCUS213952</name>
</gene>
<feature type="transmembrane region" description="Helical" evidence="3">
    <location>
        <begin position="358"/>
        <end position="379"/>
    </location>
</feature>
<feature type="transmembrane region" description="Helical" evidence="3">
    <location>
        <begin position="242"/>
        <end position="262"/>
    </location>
</feature>
<evidence type="ECO:0000256" key="2">
    <source>
        <dbReference type="ARBA" id="ARBA00022803"/>
    </source>
</evidence>
<name>A0A382FDB1_9ZZZZ</name>
<dbReference type="InterPro" id="IPR011990">
    <property type="entry name" value="TPR-like_helical_dom_sf"/>
</dbReference>
<evidence type="ECO:0000313" key="4">
    <source>
        <dbReference type="EMBL" id="SVB61098.1"/>
    </source>
</evidence>
<evidence type="ECO:0000256" key="3">
    <source>
        <dbReference type="SAM" id="Phobius"/>
    </source>
</evidence>
<dbReference type="EMBL" id="UINC01049386">
    <property type="protein sequence ID" value="SVB61098.1"/>
    <property type="molecule type" value="Genomic_DNA"/>
</dbReference>
<feature type="transmembrane region" description="Helical" evidence="3">
    <location>
        <begin position="304"/>
        <end position="323"/>
    </location>
</feature>
<protein>
    <submittedName>
        <fullName evidence="4">Uncharacterized protein</fullName>
    </submittedName>
</protein>
<keyword evidence="3" id="KW-0812">Transmembrane</keyword>
<keyword evidence="3" id="KW-1133">Transmembrane helix</keyword>
<dbReference type="SMART" id="SM00028">
    <property type="entry name" value="TPR"/>
    <property type="match status" value="2"/>
</dbReference>
<accession>A0A382FDB1</accession>
<dbReference type="InterPro" id="IPR019734">
    <property type="entry name" value="TPR_rpt"/>
</dbReference>
<feature type="transmembrane region" description="Helical" evidence="3">
    <location>
        <begin position="72"/>
        <end position="92"/>
    </location>
</feature>
<keyword evidence="3" id="KW-0472">Membrane</keyword>
<dbReference type="AlphaFoldDB" id="A0A382FDB1"/>
<reference evidence="4" key="1">
    <citation type="submission" date="2018-05" db="EMBL/GenBank/DDBJ databases">
        <authorList>
            <person name="Lanie J.A."/>
            <person name="Ng W.-L."/>
            <person name="Kazmierczak K.M."/>
            <person name="Andrzejewski T.M."/>
            <person name="Davidsen T.M."/>
            <person name="Wayne K.J."/>
            <person name="Tettelin H."/>
            <person name="Glass J.I."/>
            <person name="Rusch D."/>
            <person name="Podicherti R."/>
            <person name="Tsui H.-C.T."/>
            <person name="Winkler M.E."/>
        </authorList>
    </citation>
    <scope>NUCLEOTIDE SEQUENCE</scope>
</reference>
<feature type="transmembrane region" description="Helical" evidence="3">
    <location>
        <begin position="206"/>
        <end position="222"/>
    </location>
</feature>
<feature type="transmembrane region" description="Helical" evidence="3">
    <location>
        <begin position="274"/>
        <end position="298"/>
    </location>
</feature>
<sequence>MGLLAFWATFYSPFIYDDAHAIVENPYIQHLSDFQKSVGIENIFNRSVLLLTFAVNREIGGLDVFGYHLTNVLVHILTGLVWFFLVSELLLLEPLRHRLNRLPFICASIHLVNPLTVETVTYISSRSSGLATFFYLVAFYIFCRLVRPRKENLAWAGKLLFIVGISGFLFLGAGTKEIVVTFPLMAIIYIWLITPAGERKSLKTKIGAILLPLLFYLCYRYIEQGNIFSLNADPVSGETSRFLYFLSQIKVVVHYYLFKLFLPFNLNFEPDIRLLPGFIDGQLVFTVGILGAGAIMIFRHKSPILQFAVLWFFITLLPSSSFIPLKQIATEHRTYLPGLGFSLALGWLFLNAPSVRALATGLLLAFLSLNFLLTVNRSLDYRSEIMLWKDTVEKSPNKALVHNNLATAYMENEMLEEAKEELAITLQLNPAQSDAYANLGHIHFRQEHWNKAIEEFDHAIALG</sequence>
<dbReference type="PROSITE" id="PS50293">
    <property type="entry name" value="TPR_REGION"/>
    <property type="match status" value="1"/>
</dbReference>
<proteinExistence type="predicted"/>
<dbReference type="PANTHER" id="PTHR44227">
    <property type="match status" value="1"/>
</dbReference>
<feature type="non-terminal residue" evidence="4">
    <location>
        <position position="463"/>
    </location>
</feature>
<dbReference type="Gene3D" id="1.25.40.10">
    <property type="entry name" value="Tetratricopeptide repeat domain"/>
    <property type="match status" value="1"/>
</dbReference>
<feature type="transmembrane region" description="Helical" evidence="3">
    <location>
        <begin position="129"/>
        <end position="146"/>
    </location>
</feature>
<dbReference type="InterPro" id="IPR052346">
    <property type="entry name" value="O-mannosyl-transferase_TMTC"/>
</dbReference>